<dbReference type="Proteomes" id="UP000320314">
    <property type="component" value="Unassembled WGS sequence"/>
</dbReference>
<feature type="compositionally biased region" description="Low complexity" evidence="1">
    <location>
        <begin position="382"/>
        <end position="407"/>
    </location>
</feature>
<proteinExistence type="predicted"/>
<name>A0A506U3S2_9HYPH</name>
<feature type="compositionally biased region" description="Polar residues" evidence="1">
    <location>
        <begin position="490"/>
        <end position="509"/>
    </location>
</feature>
<comment type="caution">
    <text evidence="2">The sequence shown here is derived from an EMBL/GenBank/DDBJ whole genome shotgun (WGS) entry which is preliminary data.</text>
</comment>
<dbReference type="InterPro" id="IPR017853">
    <property type="entry name" value="GH"/>
</dbReference>
<gene>
    <name evidence="2" type="ORF">FJU11_10375</name>
</gene>
<dbReference type="EMBL" id="VHLH01000018">
    <property type="protein sequence ID" value="TPW27941.1"/>
    <property type="molecule type" value="Genomic_DNA"/>
</dbReference>
<feature type="compositionally biased region" description="Low complexity" evidence="1">
    <location>
        <begin position="510"/>
        <end position="542"/>
    </location>
</feature>
<dbReference type="SUPFAM" id="SSF51445">
    <property type="entry name" value="(Trans)glycosidases"/>
    <property type="match status" value="1"/>
</dbReference>
<dbReference type="Gene3D" id="3.20.20.80">
    <property type="entry name" value="Glycosidases"/>
    <property type="match status" value="1"/>
</dbReference>
<organism evidence="2 3">
    <name type="scientific">Pararhizobium mangrovi</name>
    <dbReference type="NCBI Taxonomy" id="2590452"/>
    <lineage>
        <taxon>Bacteria</taxon>
        <taxon>Pseudomonadati</taxon>
        <taxon>Pseudomonadota</taxon>
        <taxon>Alphaproteobacteria</taxon>
        <taxon>Hyphomicrobiales</taxon>
        <taxon>Rhizobiaceae</taxon>
        <taxon>Rhizobium/Agrobacterium group</taxon>
        <taxon>Pararhizobium</taxon>
    </lineage>
</organism>
<dbReference type="OrthoDB" id="6949258at2"/>
<feature type="compositionally biased region" description="Polar residues" evidence="1">
    <location>
        <begin position="415"/>
        <end position="436"/>
    </location>
</feature>
<accession>A0A506U3S2</accession>
<keyword evidence="3" id="KW-1185">Reference proteome</keyword>
<protein>
    <submittedName>
        <fullName evidence="2">Uncharacterized protein</fullName>
    </submittedName>
</protein>
<dbReference type="RefSeq" id="WP_141166987.1">
    <property type="nucleotide sequence ID" value="NZ_VHLH01000018.1"/>
</dbReference>
<dbReference type="AlphaFoldDB" id="A0A506U3S2"/>
<feature type="region of interest" description="Disordered" evidence="1">
    <location>
        <begin position="382"/>
        <end position="549"/>
    </location>
</feature>
<evidence type="ECO:0000313" key="3">
    <source>
        <dbReference type="Proteomes" id="UP000320314"/>
    </source>
</evidence>
<feature type="compositionally biased region" description="Low complexity" evidence="1">
    <location>
        <begin position="443"/>
        <end position="482"/>
    </location>
</feature>
<evidence type="ECO:0000313" key="2">
    <source>
        <dbReference type="EMBL" id="TPW27941.1"/>
    </source>
</evidence>
<evidence type="ECO:0000256" key="1">
    <source>
        <dbReference type="SAM" id="MobiDB-lite"/>
    </source>
</evidence>
<sequence length="631" mass="64511">MTWTDTAYANVDMVESSLQYLGVDNVRDAAPPDWLSQPFDQLADAGVDFDFLIPVNDGETKLYGSIDRMADFEDAHPGSINSIEGPNEVNYSPAPWNGSTSLQAEADLQHDLYNAVQDNATLSDIPVANLTLAGVGSSSYAPLGDLSDATDLGNAHIYFPDGEQPSNIWDQALATGETPTPSETAIVTESGYYSMPDHDRGVSETVQAKSTLNLLMDAAESGTQTTYLYQLLDHAEDSGSDPELHYGLFNPDGSAKPVADAIHNLTTILDDHSGNATSADASFDYSFSGAPDSAHEMAMTAGDGTTDIVVWDEPQIWDSDTASAVQADTHDVTLSLASGEADFTVYDPMTGSEQVASADDSGNVTFSLSDHPVIINVDEASSANQTASASNGTGTTTTGTGNATTGSTGSGQAGNVSAQVPPTSTDDSGSNNGSTTGNDDHASASAGDDSGSGDDQQASGGSSTDDSGSSGNQASGSDASSSGNGGTTVADGSSSTDDGTHTADGSTSQGASDDGAATGSDAGTDDGSSADAGNAGSHSGSGLPWMSGDAGDWQGALDWARNAVHSHDWSDLADRMTHGDGSDVQNLLDHVSSDQAGGDESGSTDHGSHAFDFDQIHNFVDHHLADWGFAA</sequence>
<reference evidence="2 3" key="1">
    <citation type="submission" date="2019-06" db="EMBL/GenBank/DDBJ databases">
        <authorList>
            <person name="Li M."/>
        </authorList>
    </citation>
    <scope>NUCLEOTIDE SEQUENCE [LARGE SCALE GENOMIC DNA]</scope>
    <source>
        <strain evidence="2 3">BGMRC6574</strain>
    </source>
</reference>